<proteinExistence type="predicted"/>
<organism evidence="2 3">
    <name type="scientific">Hymenobacter cellulosivorans</name>
    <dbReference type="NCBI Taxonomy" id="2932249"/>
    <lineage>
        <taxon>Bacteria</taxon>
        <taxon>Pseudomonadati</taxon>
        <taxon>Bacteroidota</taxon>
        <taxon>Cytophagia</taxon>
        <taxon>Cytophagales</taxon>
        <taxon>Hymenobacteraceae</taxon>
        <taxon>Hymenobacter</taxon>
    </lineage>
</organism>
<protein>
    <submittedName>
        <fullName evidence="2">Uncharacterized protein</fullName>
    </submittedName>
</protein>
<feature type="transmembrane region" description="Helical" evidence="1">
    <location>
        <begin position="99"/>
        <end position="116"/>
    </location>
</feature>
<reference evidence="2 3" key="1">
    <citation type="submission" date="2022-04" db="EMBL/GenBank/DDBJ databases">
        <title>Hymenobacter sp. isolated from the air.</title>
        <authorList>
            <person name="Won M."/>
            <person name="Lee C.-M."/>
            <person name="Woen H.-Y."/>
            <person name="Kwon S.-W."/>
        </authorList>
    </citation>
    <scope>NUCLEOTIDE SEQUENCE [LARGE SCALE GENOMIC DNA]</scope>
    <source>
        <strain evidence="3">5116 S-27</strain>
    </source>
</reference>
<feature type="transmembrane region" description="Helical" evidence="1">
    <location>
        <begin position="67"/>
        <end position="87"/>
    </location>
</feature>
<evidence type="ECO:0000256" key="1">
    <source>
        <dbReference type="SAM" id="Phobius"/>
    </source>
</evidence>
<feature type="transmembrane region" description="Helical" evidence="1">
    <location>
        <begin position="128"/>
        <end position="147"/>
    </location>
</feature>
<keyword evidence="1" id="KW-0472">Membrane</keyword>
<feature type="transmembrane region" description="Helical" evidence="1">
    <location>
        <begin position="203"/>
        <end position="225"/>
    </location>
</feature>
<accession>A0ABY4FDM0</accession>
<keyword evidence="1" id="KW-0812">Transmembrane</keyword>
<sequence>MLIPSGYARRFSLVVFLLTIPLLARADALSGLEIFFQLLAIVAGIALAGFVVTLLAYFRPQSRGLQILNYVLVGLNLLLGLLWEQLFSRSSDIPIFGEFNPFLSLAVPLAVWLGAVRLARREEKPLRRLLWVSVAVFATQLLLNPLVQHLVWSTVDRQAYISGGVFWLGRVVNLLVSFACWWAVLEQVQQQWQLGWQALRPRLLAPALEAGFGLVYSLGSVLLILESGARLADLGQYFVSLLTGTVLGWAVGALAIWLNQRRYDTRAEPEHEQV</sequence>
<name>A0ABY4FDM0_9BACT</name>
<evidence type="ECO:0000313" key="3">
    <source>
        <dbReference type="Proteomes" id="UP000831785"/>
    </source>
</evidence>
<keyword evidence="1" id="KW-1133">Transmembrane helix</keyword>
<dbReference type="EMBL" id="CP095049">
    <property type="protein sequence ID" value="UOQ54500.1"/>
    <property type="molecule type" value="Genomic_DNA"/>
</dbReference>
<dbReference type="RefSeq" id="WP_244721523.1">
    <property type="nucleotide sequence ID" value="NZ_CP095049.1"/>
</dbReference>
<feature type="transmembrane region" description="Helical" evidence="1">
    <location>
        <begin position="237"/>
        <end position="258"/>
    </location>
</feature>
<evidence type="ECO:0000313" key="2">
    <source>
        <dbReference type="EMBL" id="UOQ54500.1"/>
    </source>
</evidence>
<keyword evidence="3" id="KW-1185">Reference proteome</keyword>
<feature type="transmembrane region" description="Helical" evidence="1">
    <location>
        <begin position="36"/>
        <end position="58"/>
    </location>
</feature>
<gene>
    <name evidence="2" type="ORF">MUN80_06990</name>
</gene>
<feature type="transmembrane region" description="Helical" evidence="1">
    <location>
        <begin position="159"/>
        <end position="182"/>
    </location>
</feature>
<dbReference type="Proteomes" id="UP000831785">
    <property type="component" value="Chromosome"/>
</dbReference>